<reference evidence="4" key="1">
    <citation type="submission" date="2023-06" db="EMBL/GenBank/DDBJ databases">
        <title>Genome-scale phylogeny and comparative genomics of the fungal order Sordariales.</title>
        <authorList>
            <consortium name="Lawrence Berkeley National Laboratory"/>
            <person name="Hensen N."/>
            <person name="Bonometti L."/>
            <person name="Westerberg I."/>
            <person name="Brannstrom I.O."/>
            <person name="Guillou S."/>
            <person name="Cros-Aarteil S."/>
            <person name="Calhoun S."/>
            <person name="Haridas S."/>
            <person name="Kuo A."/>
            <person name="Mondo S."/>
            <person name="Pangilinan J."/>
            <person name="Riley R."/>
            <person name="LaButti K."/>
            <person name="Andreopoulos B."/>
            <person name="Lipzen A."/>
            <person name="Chen C."/>
            <person name="Yanf M."/>
            <person name="Daum C."/>
            <person name="Ng V."/>
            <person name="Clum A."/>
            <person name="Steindorff A."/>
            <person name="Ohm R."/>
            <person name="Martin F."/>
            <person name="Silar P."/>
            <person name="Natvig D."/>
            <person name="Lalanne C."/>
            <person name="Gautier V."/>
            <person name="Ament-velasquez S.L."/>
            <person name="Kruys A."/>
            <person name="Hutchinson M.I."/>
            <person name="Powell A.J."/>
            <person name="Barry K."/>
            <person name="Miller A.N."/>
            <person name="Grigoriev I.V."/>
            <person name="Debuchy R."/>
            <person name="Gladieux P."/>
            <person name="Thoren M.H."/>
            <person name="Johannesson H."/>
        </authorList>
    </citation>
    <scope>NUCLEOTIDE SEQUENCE</scope>
    <source>
        <strain evidence="4">SMH3391-2</strain>
    </source>
</reference>
<dbReference type="AlphaFoldDB" id="A0AA39W3U0"/>
<name>A0AA39W3U0_9PEZI</name>
<organism evidence="4 5">
    <name type="scientific">Bombardia bombarda</name>
    <dbReference type="NCBI Taxonomy" id="252184"/>
    <lineage>
        <taxon>Eukaryota</taxon>
        <taxon>Fungi</taxon>
        <taxon>Dikarya</taxon>
        <taxon>Ascomycota</taxon>
        <taxon>Pezizomycotina</taxon>
        <taxon>Sordariomycetes</taxon>
        <taxon>Sordariomycetidae</taxon>
        <taxon>Sordariales</taxon>
        <taxon>Lasiosphaeriaceae</taxon>
        <taxon>Bombardia</taxon>
    </lineage>
</organism>
<sequence length="543" mass="61446">MRLINTKTLTLHEFMGSGDIPPYAILSHTWEDDEVTFQEFSEQPRPDAVKKKKGFAKIEATCRFARGSSRLEWAWVDTCCIDKTSSAELTEAINSMFRWYQESAVCFAYLDVPLAQRVARYAHCRWFTRGWTLQELIAPRRLWFYNADWVFQGEKEALSYELAAITKISRKIIRNGSLLSTVSVAQRMSWAAGRVTTRVEDMAYCLLGIFGVQLPLLYGEGEKAFIRLQEEIVKEINDLSLFAWTISENSSQKYWGVLAQSPRQFESCRDVELWGDPIFNSECVMTSKGLRVSPLPGQGLEETTSVSYRPSAYVLNLQCHRVGSRQSLGIYLRQHGCDMYTRINPHELAEPRQIEAESKNRTFYVSKVVSPIMSVALGASHRHAVVLNRAVYALIKVGYRLGQETGCYNPAGHWDVQQLMYLTQGAFNFSCRTVFSWTRGDKMAEDGGVLHLEFELEVGKPHVWFSTGKMKAKGRTIMKDVDGRAVHWFTAGAVQESLNGQPVWYVTVDVHDTVKKELQVVHRGPPSRGSRSPDSRSGGGSGV</sequence>
<evidence type="ECO:0000259" key="3">
    <source>
        <dbReference type="Pfam" id="PF26640"/>
    </source>
</evidence>
<evidence type="ECO:0000313" key="5">
    <source>
        <dbReference type="Proteomes" id="UP001174934"/>
    </source>
</evidence>
<proteinExistence type="predicted"/>
<evidence type="ECO:0000256" key="1">
    <source>
        <dbReference type="SAM" id="MobiDB-lite"/>
    </source>
</evidence>
<evidence type="ECO:0000313" key="4">
    <source>
        <dbReference type="EMBL" id="KAK0609684.1"/>
    </source>
</evidence>
<keyword evidence="5" id="KW-1185">Reference proteome</keyword>
<dbReference type="Proteomes" id="UP001174934">
    <property type="component" value="Unassembled WGS sequence"/>
</dbReference>
<dbReference type="Pfam" id="PF06985">
    <property type="entry name" value="HET"/>
    <property type="match status" value="1"/>
</dbReference>
<dbReference type="InterPro" id="IPR058525">
    <property type="entry name" value="DUF8212"/>
</dbReference>
<dbReference type="PANTHER" id="PTHR10622:SF12">
    <property type="entry name" value="HET DOMAIN-CONTAINING PROTEIN"/>
    <property type="match status" value="1"/>
</dbReference>
<comment type="caution">
    <text evidence="4">The sequence shown here is derived from an EMBL/GenBank/DDBJ whole genome shotgun (WGS) entry which is preliminary data.</text>
</comment>
<gene>
    <name evidence="4" type="ORF">B0T17DRAFT_546176</name>
</gene>
<dbReference type="PANTHER" id="PTHR10622">
    <property type="entry name" value="HET DOMAIN-CONTAINING PROTEIN"/>
    <property type="match status" value="1"/>
</dbReference>
<protein>
    <submittedName>
        <fullName evidence="4">Heterokaryon incompatibility protein-domain-containing protein</fullName>
    </submittedName>
</protein>
<evidence type="ECO:0000259" key="2">
    <source>
        <dbReference type="Pfam" id="PF06985"/>
    </source>
</evidence>
<dbReference type="InterPro" id="IPR010730">
    <property type="entry name" value="HET"/>
</dbReference>
<feature type="region of interest" description="Disordered" evidence="1">
    <location>
        <begin position="521"/>
        <end position="543"/>
    </location>
</feature>
<feature type="compositionally biased region" description="Low complexity" evidence="1">
    <location>
        <begin position="523"/>
        <end position="536"/>
    </location>
</feature>
<dbReference type="EMBL" id="JAULSR010000012">
    <property type="protein sequence ID" value="KAK0609684.1"/>
    <property type="molecule type" value="Genomic_DNA"/>
</dbReference>
<dbReference type="Pfam" id="PF26640">
    <property type="entry name" value="DUF8212"/>
    <property type="match status" value="1"/>
</dbReference>
<accession>A0AA39W3U0</accession>
<feature type="domain" description="Heterokaryon incompatibility" evidence="2">
    <location>
        <begin position="23"/>
        <end position="112"/>
    </location>
</feature>
<feature type="domain" description="DUF8212" evidence="3">
    <location>
        <begin position="223"/>
        <end position="249"/>
    </location>
</feature>